<feature type="chain" id="PRO_5015553155" evidence="1">
    <location>
        <begin position="21"/>
        <end position="176"/>
    </location>
</feature>
<feature type="signal peptide" evidence="1">
    <location>
        <begin position="1"/>
        <end position="20"/>
    </location>
</feature>
<dbReference type="PANTHER" id="PTHR39332">
    <property type="entry name" value="BLL4707 PROTEIN"/>
    <property type="match status" value="1"/>
</dbReference>
<dbReference type="PANTHER" id="PTHR39332:SF7">
    <property type="entry name" value="SRPBCC FAMILY PROTEIN"/>
    <property type="match status" value="1"/>
</dbReference>
<proteinExistence type="predicted"/>
<dbReference type="InterPro" id="IPR023393">
    <property type="entry name" value="START-like_dom_sf"/>
</dbReference>
<evidence type="ECO:0000313" key="2">
    <source>
        <dbReference type="EMBL" id="PPK73347.1"/>
    </source>
</evidence>
<keyword evidence="1" id="KW-0732">Signal</keyword>
<dbReference type="EMBL" id="PTIY01000002">
    <property type="protein sequence ID" value="PPK73347.1"/>
    <property type="molecule type" value="Genomic_DNA"/>
</dbReference>
<evidence type="ECO:0000256" key="1">
    <source>
        <dbReference type="SAM" id="SignalP"/>
    </source>
</evidence>
<gene>
    <name evidence="2" type="ORF">B0F88_102329</name>
</gene>
<keyword evidence="3" id="KW-1185">Reference proteome</keyword>
<dbReference type="Proteomes" id="UP000238071">
    <property type="component" value="Unassembled WGS sequence"/>
</dbReference>
<reference evidence="2 3" key="1">
    <citation type="submission" date="2018-02" db="EMBL/GenBank/DDBJ databases">
        <title>Subsurface microbial communities from deep shales in Ohio and West Virginia, USA.</title>
        <authorList>
            <person name="Wrighton K."/>
        </authorList>
    </citation>
    <scope>NUCLEOTIDE SEQUENCE [LARGE SCALE GENOMIC DNA]</scope>
    <source>
        <strain evidence="2 3">OWC-G53F</strain>
    </source>
</reference>
<accession>A0A2S6H792</accession>
<sequence length="176" mass="19190">MNRLPLILLSFLLFPVTSVAHGPTPQKAKESITINASVDAVWNAIKQFDAIASWHPDVKASSGDGKNASDGARTITLQNGGQLVENLDFYSDKDHEYNYRLKTENVTAFPASSYTINLQVTPGNDANTSVVTLKSRFYRGDTGNTPPENLNDAAAVKAMNEFFKNGLAGLKQKLEK</sequence>
<dbReference type="CDD" id="cd07821">
    <property type="entry name" value="PYR_PYL_RCAR_like"/>
    <property type="match status" value="1"/>
</dbReference>
<comment type="caution">
    <text evidence="2">The sequence shown here is derived from an EMBL/GenBank/DDBJ whole genome shotgun (WGS) entry which is preliminary data.</text>
</comment>
<dbReference type="OrthoDB" id="1364128at2"/>
<organism evidence="2 3">
    <name type="scientific">Methylobacter tundripaludum</name>
    <dbReference type="NCBI Taxonomy" id="173365"/>
    <lineage>
        <taxon>Bacteria</taxon>
        <taxon>Pseudomonadati</taxon>
        <taxon>Pseudomonadota</taxon>
        <taxon>Gammaproteobacteria</taxon>
        <taxon>Methylococcales</taxon>
        <taxon>Methylococcaceae</taxon>
        <taxon>Methylobacter</taxon>
    </lineage>
</organism>
<dbReference type="AlphaFoldDB" id="A0A2S6H792"/>
<protein>
    <submittedName>
        <fullName evidence="2">MxaD protein</fullName>
    </submittedName>
</protein>
<dbReference type="RefSeq" id="WP_104422598.1">
    <property type="nucleotide sequence ID" value="NZ_PTIY01000002.1"/>
</dbReference>
<dbReference type="InterPro" id="IPR019587">
    <property type="entry name" value="Polyketide_cyclase/dehydratase"/>
</dbReference>
<evidence type="ECO:0000313" key="3">
    <source>
        <dbReference type="Proteomes" id="UP000238071"/>
    </source>
</evidence>
<name>A0A2S6H792_9GAMM</name>
<dbReference type="Pfam" id="PF10604">
    <property type="entry name" value="Polyketide_cyc2"/>
    <property type="match status" value="1"/>
</dbReference>
<dbReference type="SUPFAM" id="SSF55961">
    <property type="entry name" value="Bet v1-like"/>
    <property type="match status" value="1"/>
</dbReference>
<dbReference type="Gene3D" id="3.30.530.20">
    <property type="match status" value="1"/>
</dbReference>